<evidence type="ECO:0000256" key="1">
    <source>
        <dbReference type="ARBA" id="ARBA00023002"/>
    </source>
</evidence>
<dbReference type="Pfam" id="PF03446">
    <property type="entry name" value="NAD_binding_2"/>
    <property type="match status" value="1"/>
</dbReference>
<dbReference type="PANTHER" id="PTHR22981">
    <property type="entry name" value="3-HYDROXYISOBUTYRATE DEHYDROGENASE-RELATED"/>
    <property type="match status" value="1"/>
</dbReference>
<dbReference type="SUPFAM" id="SSF48179">
    <property type="entry name" value="6-phosphogluconate dehydrogenase C-terminal domain-like"/>
    <property type="match status" value="1"/>
</dbReference>
<dbReference type="PIRSF" id="PIRSF000103">
    <property type="entry name" value="HIBADH"/>
    <property type="match status" value="1"/>
</dbReference>
<feature type="active site" evidence="3">
    <location>
        <position position="170"/>
    </location>
</feature>
<dbReference type="Pfam" id="PF14833">
    <property type="entry name" value="NAD_binding_11"/>
    <property type="match status" value="1"/>
</dbReference>
<evidence type="ECO:0000256" key="2">
    <source>
        <dbReference type="ARBA" id="ARBA00023027"/>
    </source>
</evidence>
<dbReference type="GO" id="GO:0051287">
    <property type="term" value="F:NAD binding"/>
    <property type="evidence" value="ECO:0007669"/>
    <property type="project" value="InterPro"/>
</dbReference>
<accession>A0A0S3EY85</accession>
<evidence type="ECO:0000256" key="3">
    <source>
        <dbReference type="PIRSR" id="PIRSR000103-1"/>
    </source>
</evidence>
<dbReference type="InterPro" id="IPR029154">
    <property type="entry name" value="HIBADH-like_NADP-bd"/>
</dbReference>
<sequence length="306" mass="31594">MSETAIGLLGLGNMGAAIGDRLLDVGTPLLVHDLDPLAMQRLEERGARTTSSAREVADGAAVVIASLPTVKVSRSVAAEVAAGSRVHHYIETSTIGPDAAREIAGIMATQGVEFIDAAVSGGAPVARQGALAIMLAARAEARIAVRPVLERLSTSIFDIGDQPGQAQLMKLVNNVVAAANMASAFEALVMGTRLGLDAKVMIDVLNAGSARSMALVDRRASAILSGRFDSGPRLGLLHKDVQLAVEAAATVDFPLDAAPTLIGAAQLWEKAVQAGMAEDDVSALIRVVEEQAGVEVRNGERHSGDA</sequence>
<dbReference type="Proteomes" id="UP000056968">
    <property type="component" value="Chromosome"/>
</dbReference>
<dbReference type="RefSeq" id="WP_062064011.1">
    <property type="nucleotide sequence ID" value="NZ_CP013264.1"/>
</dbReference>
<dbReference type="InterPro" id="IPR036291">
    <property type="entry name" value="NAD(P)-bd_dom_sf"/>
</dbReference>
<protein>
    <recommendedName>
        <fullName evidence="8">Oxidoreductase</fullName>
    </recommendedName>
</protein>
<dbReference type="KEGG" id="sbd:ATN00_08805"/>
<name>A0A0S3EY85_9SPHN</name>
<evidence type="ECO:0000259" key="4">
    <source>
        <dbReference type="Pfam" id="PF03446"/>
    </source>
</evidence>
<dbReference type="Gene3D" id="3.40.50.720">
    <property type="entry name" value="NAD(P)-binding Rossmann-like Domain"/>
    <property type="match status" value="1"/>
</dbReference>
<keyword evidence="2" id="KW-0520">NAD</keyword>
<dbReference type="PANTHER" id="PTHR22981:SF7">
    <property type="entry name" value="3-HYDROXYISOBUTYRATE DEHYDROGENASE, MITOCHONDRIAL"/>
    <property type="match status" value="1"/>
</dbReference>
<evidence type="ECO:0000313" key="6">
    <source>
        <dbReference type="EMBL" id="ALR20391.1"/>
    </source>
</evidence>
<dbReference type="InterPro" id="IPR006115">
    <property type="entry name" value="6PGDH_NADP-bd"/>
</dbReference>
<evidence type="ECO:0000259" key="5">
    <source>
        <dbReference type="Pfam" id="PF14833"/>
    </source>
</evidence>
<dbReference type="STRING" id="1332080.ATN00_08805"/>
<proteinExistence type="predicted"/>
<gene>
    <name evidence="6" type="ORF">ATN00_08805</name>
</gene>
<dbReference type="EMBL" id="CP013264">
    <property type="protein sequence ID" value="ALR20391.1"/>
    <property type="molecule type" value="Genomic_DNA"/>
</dbReference>
<feature type="domain" description="3-hydroxyisobutyrate dehydrogenase-like NAD-binding" evidence="5">
    <location>
        <begin position="164"/>
        <end position="287"/>
    </location>
</feature>
<dbReference type="GO" id="GO:0016616">
    <property type="term" value="F:oxidoreductase activity, acting on the CH-OH group of donors, NAD or NADP as acceptor"/>
    <property type="evidence" value="ECO:0007669"/>
    <property type="project" value="TreeGrafter"/>
</dbReference>
<dbReference type="InterPro" id="IPR015815">
    <property type="entry name" value="HIBADH-related"/>
</dbReference>
<keyword evidence="7" id="KW-1185">Reference proteome</keyword>
<reference evidence="6 7" key="1">
    <citation type="submission" date="2015-11" db="EMBL/GenBank/DDBJ databases">
        <title>A Two-component Flavoprotein Monooxygenase System MeaXY Responsible for para-Hydroxylation of 2-Methyl-6-ethylaniline and 2,6-Diethylaniline in Sphingobium baderi DE-13.</title>
        <authorList>
            <person name="Cheng M."/>
            <person name="Meng Q."/>
            <person name="Yang Y."/>
            <person name="Chu C."/>
            <person name="Yan X."/>
            <person name="He J."/>
            <person name="Li S."/>
        </authorList>
    </citation>
    <scope>NUCLEOTIDE SEQUENCE [LARGE SCALE GENOMIC DNA]</scope>
    <source>
        <strain evidence="6 7">DE-13</strain>
    </source>
</reference>
<dbReference type="Gene3D" id="1.10.1040.10">
    <property type="entry name" value="N-(1-d-carboxylethyl)-l-norvaline Dehydrogenase, domain 2"/>
    <property type="match status" value="1"/>
</dbReference>
<dbReference type="AlphaFoldDB" id="A0A0S3EY85"/>
<dbReference type="OrthoDB" id="9812907at2"/>
<feature type="domain" description="6-phosphogluconate dehydrogenase NADP-binding" evidence="4">
    <location>
        <begin position="6"/>
        <end position="160"/>
    </location>
</feature>
<dbReference type="InterPro" id="IPR013328">
    <property type="entry name" value="6PGD_dom2"/>
</dbReference>
<evidence type="ECO:0008006" key="8">
    <source>
        <dbReference type="Google" id="ProtNLM"/>
    </source>
</evidence>
<dbReference type="GO" id="GO:0050661">
    <property type="term" value="F:NADP binding"/>
    <property type="evidence" value="ECO:0007669"/>
    <property type="project" value="InterPro"/>
</dbReference>
<keyword evidence="1" id="KW-0560">Oxidoreductase</keyword>
<organism evidence="6 7">
    <name type="scientific">Sphingobium baderi</name>
    <dbReference type="NCBI Taxonomy" id="1332080"/>
    <lineage>
        <taxon>Bacteria</taxon>
        <taxon>Pseudomonadati</taxon>
        <taxon>Pseudomonadota</taxon>
        <taxon>Alphaproteobacteria</taxon>
        <taxon>Sphingomonadales</taxon>
        <taxon>Sphingomonadaceae</taxon>
        <taxon>Sphingobium</taxon>
    </lineage>
</organism>
<dbReference type="InterPro" id="IPR008927">
    <property type="entry name" value="6-PGluconate_DH-like_C_sf"/>
</dbReference>
<dbReference type="SUPFAM" id="SSF51735">
    <property type="entry name" value="NAD(P)-binding Rossmann-fold domains"/>
    <property type="match status" value="1"/>
</dbReference>
<evidence type="ECO:0000313" key="7">
    <source>
        <dbReference type="Proteomes" id="UP000056968"/>
    </source>
</evidence>